<keyword evidence="2 4" id="KW-0808">Transferase</keyword>
<feature type="domain" description="Ribosomal RNA large subunit methyltransferase K/L-like methyltransferase" evidence="3">
    <location>
        <begin position="2"/>
        <end position="96"/>
    </location>
</feature>
<dbReference type="GO" id="GO:0016829">
    <property type="term" value="F:lyase activity"/>
    <property type="evidence" value="ECO:0007669"/>
    <property type="project" value="UniProtKB-KW"/>
</dbReference>
<protein>
    <submittedName>
        <fullName evidence="4">2-phospho-D-glycerate hydrolyase</fullName>
        <ecNumber evidence="4">2.1.1.173</ecNumber>
    </submittedName>
</protein>
<dbReference type="EMBL" id="UGLC01000002">
    <property type="protein sequence ID" value="STT53629.1"/>
    <property type="molecule type" value="Genomic_DNA"/>
</dbReference>
<keyword evidence="1 4" id="KW-0489">Methyltransferase</keyword>
<dbReference type="InterPro" id="IPR029063">
    <property type="entry name" value="SAM-dependent_MTases_sf"/>
</dbReference>
<dbReference type="AlphaFoldDB" id="A0A377WGM3"/>
<sequence length="255" mass="28778">MGELIDFDVKDVAQLNNPLPKGPYGTVISNPPYGERLESEPALIALHSLLGRIMKSQFGGWNLSVFSASPELLSCLQLRADKQFKAKNGPLDCVQKNYHLAESEGGKPAMLAEDFANRLRKNLKKFEKWARQEGIECYRLYDADLPEYNVAIDRYADWVVVQEYAPPKTVDAHKARQRLFDIIAATIAVLDMAPNKLVLKTRERQKGKNQYQKMAEKGDFIEVQEYNARLWVNSPTTWIPVCSSTTVSPVACSAR</sequence>
<dbReference type="GO" id="GO:0003676">
    <property type="term" value="F:nucleic acid binding"/>
    <property type="evidence" value="ECO:0007669"/>
    <property type="project" value="InterPro"/>
</dbReference>
<dbReference type="PANTHER" id="PTHR47313">
    <property type="entry name" value="RIBOSOMAL RNA LARGE SUBUNIT METHYLTRANSFERASE K/L"/>
    <property type="match status" value="1"/>
</dbReference>
<dbReference type="InterPro" id="IPR000241">
    <property type="entry name" value="RlmKL-like_Mtase"/>
</dbReference>
<name>A0A377WGM3_KLEPN</name>
<reference evidence="4 5" key="1">
    <citation type="submission" date="2018-06" db="EMBL/GenBank/DDBJ databases">
        <authorList>
            <consortium name="Pathogen Informatics"/>
            <person name="Doyle S."/>
        </authorList>
    </citation>
    <scope>NUCLEOTIDE SEQUENCE [LARGE SCALE GENOMIC DNA]</scope>
    <source>
        <strain evidence="4 5">NCTC8849</strain>
    </source>
</reference>
<dbReference type="PROSITE" id="PS00092">
    <property type="entry name" value="N6_MTASE"/>
    <property type="match status" value="1"/>
</dbReference>
<dbReference type="GO" id="GO:0070043">
    <property type="term" value="F:rRNA (guanine-N7-)-methyltransferase activity"/>
    <property type="evidence" value="ECO:0007669"/>
    <property type="project" value="TreeGrafter"/>
</dbReference>
<dbReference type="Pfam" id="PF01170">
    <property type="entry name" value="UPF0020"/>
    <property type="match status" value="1"/>
</dbReference>
<evidence type="ECO:0000256" key="1">
    <source>
        <dbReference type="ARBA" id="ARBA00022603"/>
    </source>
</evidence>
<accession>A0A377WGM3</accession>
<dbReference type="Proteomes" id="UP000254799">
    <property type="component" value="Unassembled WGS sequence"/>
</dbReference>
<dbReference type="Gene3D" id="3.40.50.150">
    <property type="entry name" value="Vaccinia Virus protein VP39"/>
    <property type="match status" value="1"/>
</dbReference>
<dbReference type="Gene3D" id="3.30.750.80">
    <property type="entry name" value="RNA methyltransferase domain (HRMD) like"/>
    <property type="match status" value="1"/>
</dbReference>
<dbReference type="FunFam" id="3.30.750.80:FF:000001">
    <property type="entry name" value="Ribosomal RNA large subunit methyltransferase K/L"/>
    <property type="match status" value="1"/>
</dbReference>
<dbReference type="InterPro" id="IPR002052">
    <property type="entry name" value="DNA_methylase_N6_adenine_CS"/>
</dbReference>
<dbReference type="PANTHER" id="PTHR47313:SF1">
    <property type="entry name" value="RIBOSOMAL RNA LARGE SUBUNIT METHYLTRANSFERASE K_L"/>
    <property type="match status" value="1"/>
</dbReference>
<organism evidence="4 5">
    <name type="scientific">Klebsiella pneumoniae</name>
    <dbReference type="NCBI Taxonomy" id="573"/>
    <lineage>
        <taxon>Bacteria</taxon>
        <taxon>Pseudomonadati</taxon>
        <taxon>Pseudomonadota</taxon>
        <taxon>Gammaproteobacteria</taxon>
        <taxon>Enterobacterales</taxon>
        <taxon>Enterobacteriaceae</taxon>
        <taxon>Klebsiella/Raoultella group</taxon>
        <taxon>Klebsiella</taxon>
        <taxon>Klebsiella pneumoniae complex</taxon>
    </lineage>
</organism>
<keyword evidence="4" id="KW-0456">Lyase</keyword>
<proteinExistence type="predicted"/>
<evidence type="ECO:0000313" key="4">
    <source>
        <dbReference type="EMBL" id="STT53629.1"/>
    </source>
</evidence>
<evidence type="ECO:0000256" key="2">
    <source>
        <dbReference type="ARBA" id="ARBA00022679"/>
    </source>
</evidence>
<evidence type="ECO:0000259" key="3">
    <source>
        <dbReference type="Pfam" id="PF01170"/>
    </source>
</evidence>
<gene>
    <name evidence="4" type="primary">rlmL_4</name>
    <name evidence="4" type="ORF">NCTC8849_02203</name>
</gene>
<dbReference type="SUPFAM" id="SSF53335">
    <property type="entry name" value="S-adenosyl-L-methionine-dependent methyltransferases"/>
    <property type="match status" value="2"/>
</dbReference>
<evidence type="ECO:0000313" key="5">
    <source>
        <dbReference type="Proteomes" id="UP000254799"/>
    </source>
</evidence>
<dbReference type="GO" id="GO:0052915">
    <property type="term" value="F:23S rRNA (guanine(2445)-N(2))-methyltransferase activity"/>
    <property type="evidence" value="ECO:0007669"/>
    <property type="project" value="UniProtKB-EC"/>
</dbReference>
<dbReference type="EC" id="2.1.1.173" evidence="4"/>